<reference evidence="3" key="1">
    <citation type="journal article" date="2020" name="Phytopathology">
        <title>Genome Sequence Resources of Colletotrichum truncatum, C. plurivorum, C. musicola, and C. sojae: Four Species Pathogenic to Soybean (Glycine max).</title>
        <authorList>
            <person name="Rogerio F."/>
            <person name="Boufleur T.R."/>
            <person name="Ciampi-Guillardi M."/>
            <person name="Sukno S.A."/>
            <person name="Thon M.R."/>
            <person name="Massola Junior N.S."/>
            <person name="Baroncelli R."/>
        </authorList>
    </citation>
    <scope>NUCLEOTIDE SEQUENCE</scope>
    <source>
        <strain evidence="3">LFN00145</strain>
    </source>
</reference>
<dbReference type="SUPFAM" id="SSF57667">
    <property type="entry name" value="beta-beta-alpha zinc fingers"/>
    <property type="match status" value="2"/>
</dbReference>
<feature type="compositionally biased region" description="Acidic residues" evidence="1">
    <location>
        <begin position="213"/>
        <end position="223"/>
    </location>
</feature>
<feature type="region of interest" description="Disordered" evidence="1">
    <location>
        <begin position="213"/>
        <end position="232"/>
    </location>
</feature>
<organism evidence="3 4">
    <name type="scientific">Colletotrichum plurivorum</name>
    <dbReference type="NCBI Taxonomy" id="2175906"/>
    <lineage>
        <taxon>Eukaryota</taxon>
        <taxon>Fungi</taxon>
        <taxon>Dikarya</taxon>
        <taxon>Ascomycota</taxon>
        <taxon>Pezizomycotina</taxon>
        <taxon>Sordariomycetes</taxon>
        <taxon>Hypocreomycetidae</taxon>
        <taxon>Glomerellales</taxon>
        <taxon>Glomerellaceae</taxon>
        <taxon>Colletotrichum</taxon>
        <taxon>Colletotrichum orchidearum species complex</taxon>
    </lineage>
</organism>
<evidence type="ECO:0000259" key="2">
    <source>
        <dbReference type="PROSITE" id="PS00028"/>
    </source>
</evidence>
<dbReference type="AlphaFoldDB" id="A0A8H6JZU6"/>
<evidence type="ECO:0000313" key="3">
    <source>
        <dbReference type="EMBL" id="KAF6822329.1"/>
    </source>
</evidence>
<dbReference type="InterPro" id="IPR013087">
    <property type="entry name" value="Znf_C2H2_type"/>
</dbReference>
<comment type="caution">
    <text evidence="3">The sequence shown here is derived from an EMBL/GenBank/DDBJ whole genome shotgun (WGS) entry which is preliminary data.</text>
</comment>
<keyword evidence="4" id="KW-1185">Reference proteome</keyword>
<feature type="domain" description="C2H2-type" evidence="2">
    <location>
        <begin position="175"/>
        <end position="197"/>
    </location>
</feature>
<evidence type="ECO:0000256" key="1">
    <source>
        <dbReference type="SAM" id="MobiDB-lite"/>
    </source>
</evidence>
<dbReference type="InterPro" id="IPR036236">
    <property type="entry name" value="Znf_C2H2_sf"/>
</dbReference>
<evidence type="ECO:0000313" key="4">
    <source>
        <dbReference type="Proteomes" id="UP000654918"/>
    </source>
</evidence>
<dbReference type="GO" id="GO:0042273">
    <property type="term" value="P:ribosomal large subunit biogenesis"/>
    <property type="evidence" value="ECO:0007669"/>
    <property type="project" value="TreeGrafter"/>
</dbReference>
<dbReference type="PROSITE" id="PS00028">
    <property type="entry name" value="ZINC_FINGER_C2H2_1"/>
    <property type="match status" value="1"/>
</dbReference>
<dbReference type="InterPro" id="IPR041661">
    <property type="entry name" value="ZN622/Rei1/Reh1_Znf-C2H2"/>
</dbReference>
<dbReference type="Gene3D" id="3.30.160.60">
    <property type="entry name" value="Classic Zinc Finger"/>
    <property type="match status" value="1"/>
</dbReference>
<dbReference type="GO" id="GO:0030687">
    <property type="term" value="C:preribosome, large subunit precursor"/>
    <property type="evidence" value="ECO:0007669"/>
    <property type="project" value="TreeGrafter"/>
</dbReference>
<accession>A0A8H6JZU6</accession>
<sequence>MEQQGTASHFKLSATSCGTCIVRFDSPEARRAHYKSQWHATNLKRRILELLPLTVEEHAVAAAAAAALARSTAEAAWEVLSDSDEEEDWSAFRSDDERDSDTSVSDADQDAEAAEKYFVPEECLFCNAVSDSLDDNVAHMHKAHGMFVPDRERLILDTETLVKYLHLVVRGYRECLQCGKQWRTAEAAQQHMVGKNHCRFDIAVEDSEFRDFYEEDSEDEEDAREGRKSIAGARDENGAVRLPFGKMVFHRSARAPARPRMKVGHESGNLLEGGVPDVDESGVNFLLAKLASNKDTDVKALSRRAEKLDVACAKQLAAMRKTDRAALAHLSPAELRSHLRTWYKQECAAARAQEKLEACIMRRMSKTSFNKHGW</sequence>
<protein>
    <recommendedName>
        <fullName evidence="2">C2H2-type domain-containing protein</fullName>
    </recommendedName>
</protein>
<feature type="region of interest" description="Disordered" evidence="1">
    <location>
        <begin position="79"/>
        <end position="107"/>
    </location>
</feature>
<dbReference type="InterPro" id="IPR040025">
    <property type="entry name" value="Znf622/Rei1/Reh1"/>
</dbReference>
<gene>
    <name evidence="3" type="ORF">CPLU01_12066</name>
</gene>
<dbReference type="Proteomes" id="UP000654918">
    <property type="component" value="Unassembled WGS sequence"/>
</dbReference>
<dbReference type="EMBL" id="WIGO01000239">
    <property type="protein sequence ID" value="KAF6822329.1"/>
    <property type="molecule type" value="Genomic_DNA"/>
</dbReference>
<dbReference type="PANTHER" id="PTHR13182">
    <property type="entry name" value="ZINC FINGER PROTEIN 622"/>
    <property type="match status" value="1"/>
</dbReference>
<dbReference type="Pfam" id="PF12756">
    <property type="entry name" value="zf-C2H2_2"/>
    <property type="match status" value="1"/>
</dbReference>
<name>A0A8H6JZU6_9PEZI</name>
<proteinExistence type="predicted"/>
<dbReference type="PANTHER" id="PTHR13182:SF8">
    <property type="entry name" value="CYTOPLASMIC 60S SUBUNIT BIOGENESIS FACTOR ZNF622"/>
    <property type="match status" value="1"/>
</dbReference>